<reference evidence="4" key="1">
    <citation type="journal article" date="2020" name="MBio">
        <title>Horizontal gene transfer to a defensive symbiont with a reduced genome amongst a multipartite beetle microbiome.</title>
        <authorList>
            <person name="Waterworth S.C."/>
            <person name="Florez L.V."/>
            <person name="Rees E.R."/>
            <person name="Hertweck C."/>
            <person name="Kaltenpoth M."/>
            <person name="Kwan J.C."/>
        </authorList>
    </citation>
    <scope>NUCLEOTIDE SEQUENCE [LARGE SCALE GENOMIC DNA]</scope>
</reference>
<name>A0A7V8JSA9_9BURK</name>
<evidence type="ECO:0000313" key="3">
    <source>
        <dbReference type="EMBL" id="KAF1024050.1"/>
    </source>
</evidence>
<accession>A0A7V8JSA9</accession>
<evidence type="ECO:0000256" key="1">
    <source>
        <dbReference type="ARBA" id="ARBA00035644"/>
    </source>
</evidence>
<dbReference type="SUPFAM" id="SSF52343">
    <property type="entry name" value="Ferredoxin reductase-like, C-terminal NADP-linked domain"/>
    <property type="match status" value="1"/>
</dbReference>
<dbReference type="InterPro" id="IPR007037">
    <property type="entry name" value="SIP_rossman_dom"/>
</dbReference>
<dbReference type="InterPro" id="IPR017927">
    <property type="entry name" value="FAD-bd_FR_type"/>
</dbReference>
<dbReference type="AlphaFoldDB" id="A0A7V8JSA9"/>
<gene>
    <name evidence="3" type="ORF">GAK30_00069</name>
</gene>
<evidence type="ECO:0000259" key="2">
    <source>
        <dbReference type="PROSITE" id="PS51384"/>
    </source>
</evidence>
<dbReference type="Proteomes" id="UP000461670">
    <property type="component" value="Unassembled WGS sequence"/>
</dbReference>
<sequence length="248" mass="27214">MSHDRPPQLHGPATLVRKQTLTPRLLRLVFHAPALAGMAVHKPAHALHVWFGPRGDGADKATRRVFTLRQFDPATALLAIDVLLHEDGLAARWAVQAQPGQTLEMAGPRSGFAWTPGADWLLAVVDESAMPALATLVEQLPAHRPIHALLALRHEDERAYFDELQRHRPALRISHVRVDDRTAGTDTALIDALASARWPAGAAIAFVAGESQRVKQVRGWLAEASPVDWLHIHASGYWQHDQAAYGHG</sequence>
<dbReference type="Gene3D" id="3.40.50.80">
    <property type="entry name" value="Nucleotide-binding domain of ferredoxin-NADP reductase (FNR) module"/>
    <property type="match status" value="1"/>
</dbReference>
<dbReference type="PROSITE" id="PS51384">
    <property type="entry name" value="FAD_FR"/>
    <property type="match status" value="1"/>
</dbReference>
<dbReference type="Gene3D" id="2.40.30.10">
    <property type="entry name" value="Translation factors"/>
    <property type="match status" value="1"/>
</dbReference>
<dbReference type="Pfam" id="PF08021">
    <property type="entry name" value="FAD_binding_9"/>
    <property type="match status" value="1"/>
</dbReference>
<dbReference type="PANTHER" id="PTHR30157:SF0">
    <property type="entry name" value="NADPH-DEPENDENT FERRIC-CHELATE REDUCTASE"/>
    <property type="match status" value="1"/>
</dbReference>
<comment type="caution">
    <text evidence="3">The sequence shown here is derived from an EMBL/GenBank/DDBJ whole genome shotgun (WGS) entry which is preliminary data.</text>
</comment>
<feature type="domain" description="FAD-binding FR-type" evidence="2">
    <location>
        <begin position="8"/>
        <end position="115"/>
    </location>
</feature>
<dbReference type="SUPFAM" id="SSF63380">
    <property type="entry name" value="Riboflavin synthase domain-like"/>
    <property type="match status" value="1"/>
</dbReference>
<dbReference type="InterPro" id="IPR039261">
    <property type="entry name" value="FNR_nucleotide-bd"/>
</dbReference>
<dbReference type="Pfam" id="PF04954">
    <property type="entry name" value="SIP"/>
    <property type="match status" value="1"/>
</dbReference>
<evidence type="ECO:0000313" key="4">
    <source>
        <dbReference type="Proteomes" id="UP000461670"/>
    </source>
</evidence>
<dbReference type="InterPro" id="IPR013113">
    <property type="entry name" value="SIP_FAD-bd"/>
</dbReference>
<dbReference type="InterPro" id="IPR017938">
    <property type="entry name" value="Riboflavin_synthase-like_b-brl"/>
</dbReference>
<proteinExistence type="inferred from homology"/>
<dbReference type="EMBL" id="WNDQ01000001">
    <property type="protein sequence ID" value="KAF1024050.1"/>
    <property type="molecule type" value="Genomic_DNA"/>
</dbReference>
<organism evidence="3 4">
    <name type="scientific">Paracidovorax wautersii</name>
    <dbReference type="NCBI Taxonomy" id="1177982"/>
    <lineage>
        <taxon>Bacteria</taxon>
        <taxon>Pseudomonadati</taxon>
        <taxon>Pseudomonadota</taxon>
        <taxon>Betaproteobacteria</taxon>
        <taxon>Burkholderiales</taxon>
        <taxon>Comamonadaceae</taxon>
        <taxon>Paracidovorax</taxon>
    </lineage>
</organism>
<dbReference type="CDD" id="cd06193">
    <property type="entry name" value="siderophore_interacting"/>
    <property type="match status" value="1"/>
</dbReference>
<dbReference type="GO" id="GO:0016491">
    <property type="term" value="F:oxidoreductase activity"/>
    <property type="evidence" value="ECO:0007669"/>
    <property type="project" value="InterPro"/>
</dbReference>
<dbReference type="PANTHER" id="PTHR30157">
    <property type="entry name" value="FERRIC REDUCTASE, NADPH-DEPENDENT"/>
    <property type="match status" value="1"/>
</dbReference>
<protein>
    <recommendedName>
        <fullName evidence="2">FAD-binding FR-type domain-containing protein</fullName>
    </recommendedName>
</protein>
<comment type="similarity">
    <text evidence="1">Belongs to the SIP oxidoreductase family.</text>
</comment>
<dbReference type="InterPro" id="IPR039374">
    <property type="entry name" value="SIP_fam"/>
</dbReference>